<evidence type="ECO:0000256" key="1">
    <source>
        <dbReference type="ARBA" id="ARBA00001974"/>
    </source>
</evidence>
<evidence type="ECO:0000313" key="17">
    <source>
        <dbReference type="Proteomes" id="UP000199408"/>
    </source>
</evidence>
<evidence type="ECO:0000256" key="14">
    <source>
        <dbReference type="ARBA" id="ARBA00032738"/>
    </source>
</evidence>
<comment type="catalytic activity">
    <reaction evidence="15">
        <text>L-lysine + NADPH + O2 = N(6)-hydroxy-L-lysine + NADP(+) + H2O</text>
        <dbReference type="Rhea" id="RHEA:23228"/>
        <dbReference type="ChEBI" id="CHEBI:15377"/>
        <dbReference type="ChEBI" id="CHEBI:15379"/>
        <dbReference type="ChEBI" id="CHEBI:32551"/>
        <dbReference type="ChEBI" id="CHEBI:57783"/>
        <dbReference type="ChEBI" id="CHEBI:57820"/>
        <dbReference type="ChEBI" id="CHEBI:58349"/>
        <dbReference type="EC" id="1.14.13.59"/>
    </reaction>
</comment>
<evidence type="ECO:0000256" key="2">
    <source>
        <dbReference type="ARBA" id="ARBA00004924"/>
    </source>
</evidence>
<comment type="similarity">
    <text evidence="3">Belongs to the lysine N(6)-hydroxylase/L-ornithine N(5)-oxygenase family.</text>
</comment>
<dbReference type="PRINTS" id="PR00368">
    <property type="entry name" value="FADPNR"/>
</dbReference>
<accession>A0A1C5IN11</accession>
<evidence type="ECO:0000256" key="5">
    <source>
        <dbReference type="ARBA" id="ARBA00016406"/>
    </source>
</evidence>
<dbReference type="AlphaFoldDB" id="A0A1C5IN11"/>
<evidence type="ECO:0000313" key="16">
    <source>
        <dbReference type="EMBL" id="SCG59411.1"/>
    </source>
</evidence>
<dbReference type="Proteomes" id="UP000199408">
    <property type="component" value="Unassembled WGS sequence"/>
</dbReference>
<evidence type="ECO:0000256" key="8">
    <source>
        <dbReference type="ARBA" id="ARBA00022857"/>
    </source>
</evidence>
<dbReference type="EC" id="1.14.13.59" evidence="4"/>
<keyword evidence="6" id="KW-0285">Flavoprotein</keyword>
<evidence type="ECO:0000256" key="13">
    <source>
        <dbReference type="ARBA" id="ARBA00032493"/>
    </source>
</evidence>
<proteinExistence type="inferred from homology"/>
<evidence type="ECO:0000256" key="7">
    <source>
        <dbReference type="ARBA" id="ARBA00022827"/>
    </source>
</evidence>
<comment type="cofactor">
    <cofactor evidence="1">
        <name>FAD</name>
        <dbReference type="ChEBI" id="CHEBI:57692"/>
    </cofactor>
</comment>
<dbReference type="PANTHER" id="PTHR42802:SF1">
    <property type="entry name" value="L-ORNITHINE N(5)-MONOOXYGENASE"/>
    <property type="match status" value="1"/>
</dbReference>
<name>A0A1C5IN11_9ACTN</name>
<evidence type="ECO:0000256" key="6">
    <source>
        <dbReference type="ARBA" id="ARBA00022630"/>
    </source>
</evidence>
<protein>
    <recommendedName>
        <fullName evidence="5">L-lysine N6-monooxygenase MbtG</fullName>
        <ecNumber evidence="4">1.14.13.59</ecNumber>
    </recommendedName>
    <alternativeName>
        <fullName evidence="14">Lysine 6-N-hydroxylase</fullName>
    </alternativeName>
    <alternativeName>
        <fullName evidence="13">Lysine N6-hydroxylase</fullName>
    </alternativeName>
    <alternativeName>
        <fullName evidence="11">Lysine-N-oxygenase</fullName>
    </alternativeName>
    <alternativeName>
        <fullName evidence="12">Mycobactin synthase protein G</fullName>
    </alternativeName>
</protein>
<dbReference type="STRING" id="47864.GA0070560_113114"/>
<dbReference type="Pfam" id="PF13434">
    <property type="entry name" value="Lys_Orn_oxgnase"/>
    <property type="match status" value="1"/>
</dbReference>
<evidence type="ECO:0000256" key="12">
    <source>
        <dbReference type="ARBA" id="ARBA00031158"/>
    </source>
</evidence>
<keyword evidence="8" id="KW-0521">NADP</keyword>
<evidence type="ECO:0000256" key="10">
    <source>
        <dbReference type="ARBA" id="ARBA00023033"/>
    </source>
</evidence>
<reference evidence="17" key="1">
    <citation type="submission" date="2016-06" db="EMBL/GenBank/DDBJ databases">
        <authorList>
            <person name="Varghese N."/>
        </authorList>
    </citation>
    <scope>NUCLEOTIDE SEQUENCE [LARGE SCALE GENOMIC DNA]</scope>
    <source>
        <strain evidence="17">DSM 43171</strain>
    </source>
</reference>
<keyword evidence="17" id="KW-1185">Reference proteome</keyword>
<keyword evidence="9" id="KW-0560">Oxidoreductase</keyword>
<sequence>MQVAGVGFGPSNLALAIALRECRPAGTGAVFFERQPSFGWHSGMLLDDATMQISFLKDLVLLRNPVSSFSFLAYLHDRGRLADFINHQTLVPSRLEFHDYLRWAAERVGGVVRYDSEVLAIRPVSGDGVVDQLELVVRDGAHREPYVCRARNVVLATGLRPRLPDGVRASDRVWHSADYLHRLAGLPPEATGSFTVVGSGQSAAEITNDLMSRFPEATVHAVFPRYGYSVADDSPFTNRIFDAAAVDDYYLAAPPVRESLMNYHANTNYSVVDLDLIRALYRRQYQERVRGVDRLRIVNVSRVRQVRESGGGVSVDVEYLPTGERTDLRSDVVVFATGYRPLDPRPLLGELMEFVELDDDGMVRVGRDYRLCTSDKLTCGIYLQGGTEHTHGISSSLLSTTAQRAGHIVESLTASTPQ</sequence>
<evidence type="ECO:0000256" key="11">
    <source>
        <dbReference type="ARBA" id="ARBA00029939"/>
    </source>
</evidence>
<dbReference type="SUPFAM" id="SSF51905">
    <property type="entry name" value="FAD/NAD(P)-binding domain"/>
    <property type="match status" value="2"/>
</dbReference>
<evidence type="ECO:0000256" key="9">
    <source>
        <dbReference type="ARBA" id="ARBA00023002"/>
    </source>
</evidence>
<keyword evidence="7" id="KW-0274">FAD</keyword>
<dbReference type="InterPro" id="IPR025700">
    <property type="entry name" value="Lys/Orn_oxygenase"/>
</dbReference>
<evidence type="ECO:0000256" key="4">
    <source>
        <dbReference type="ARBA" id="ARBA00013076"/>
    </source>
</evidence>
<keyword evidence="10" id="KW-0503">Monooxygenase</keyword>
<evidence type="ECO:0000256" key="3">
    <source>
        <dbReference type="ARBA" id="ARBA00007588"/>
    </source>
</evidence>
<dbReference type="InterPro" id="IPR036188">
    <property type="entry name" value="FAD/NAD-bd_sf"/>
</dbReference>
<dbReference type="Gene3D" id="3.50.50.60">
    <property type="entry name" value="FAD/NAD(P)-binding domain"/>
    <property type="match status" value="1"/>
</dbReference>
<organism evidence="16 17">
    <name type="scientific">Micromonospora halophytica</name>
    <dbReference type="NCBI Taxonomy" id="47864"/>
    <lineage>
        <taxon>Bacteria</taxon>
        <taxon>Bacillati</taxon>
        <taxon>Actinomycetota</taxon>
        <taxon>Actinomycetes</taxon>
        <taxon>Micromonosporales</taxon>
        <taxon>Micromonosporaceae</taxon>
        <taxon>Micromonospora</taxon>
    </lineage>
</organism>
<dbReference type="EMBL" id="FMDN01000013">
    <property type="protein sequence ID" value="SCG59411.1"/>
    <property type="molecule type" value="Genomic_DNA"/>
</dbReference>
<evidence type="ECO:0000256" key="15">
    <source>
        <dbReference type="ARBA" id="ARBA00048407"/>
    </source>
</evidence>
<dbReference type="PANTHER" id="PTHR42802">
    <property type="entry name" value="MONOOXYGENASE"/>
    <property type="match status" value="1"/>
</dbReference>
<dbReference type="GO" id="GO:0047091">
    <property type="term" value="F:L-lysine 6-monooxygenase (NADPH) activity"/>
    <property type="evidence" value="ECO:0007669"/>
    <property type="project" value="UniProtKB-EC"/>
</dbReference>
<gene>
    <name evidence="16" type="ORF">GA0070560_113114</name>
</gene>
<comment type="pathway">
    <text evidence="2">Siderophore biosynthesis.</text>
</comment>